<dbReference type="GO" id="GO:0008703">
    <property type="term" value="F:5-amino-6-(5-phosphoribosylamino)uracil reductase activity"/>
    <property type="evidence" value="ECO:0007669"/>
    <property type="project" value="UniProtKB-EC"/>
</dbReference>
<dbReference type="InterPro" id="IPR004794">
    <property type="entry name" value="Eubact_RibD"/>
</dbReference>
<evidence type="ECO:0000256" key="5">
    <source>
        <dbReference type="ARBA" id="ARBA00007417"/>
    </source>
</evidence>
<dbReference type="PANTHER" id="PTHR38011:SF7">
    <property type="entry name" value="2,5-DIAMINO-6-RIBOSYLAMINO-4(3H)-PYRIMIDINONE 5'-PHOSPHATE REDUCTASE"/>
    <property type="match status" value="1"/>
</dbReference>
<dbReference type="STRING" id="644282.Deba_2382"/>
<dbReference type="Gene3D" id="3.40.430.10">
    <property type="entry name" value="Dihydrofolate Reductase, subunit A"/>
    <property type="match status" value="1"/>
</dbReference>
<evidence type="ECO:0000256" key="13">
    <source>
        <dbReference type="PIRSR" id="PIRSR006769-1"/>
    </source>
</evidence>
<feature type="binding site" evidence="14">
    <location>
        <position position="203"/>
    </location>
    <ligand>
        <name>substrate</name>
    </ligand>
</feature>
<dbReference type="Gene3D" id="3.40.140.10">
    <property type="entry name" value="Cytidine Deaminase, domain 2"/>
    <property type="match status" value="1"/>
</dbReference>
<dbReference type="KEGG" id="dbr:Deba_2382"/>
<feature type="binding site" evidence="14">
    <location>
        <position position="175"/>
    </location>
    <ligand>
        <name>substrate</name>
    </ligand>
</feature>
<evidence type="ECO:0000256" key="10">
    <source>
        <dbReference type="ARBA" id="ARBA00023002"/>
    </source>
</evidence>
<evidence type="ECO:0000313" key="18">
    <source>
        <dbReference type="Proteomes" id="UP000009047"/>
    </source>
</evidence>
<comment type="similarity">
    <text evidence="5 12">In the C-terminal section; belongs to the HTP reductase family.</text>
</comment>
<dbReference type="AlphaFoldDB" id="E1QJK1"/>
<dbReference type="PROSITE" id="PS51747">
    <property type="entry name" value="CYT_DCMP_DEAMINASES_2"/>
    <property type="match status" value="1"/>
</dbReference>
<dbReference type="Proteomes" id="UP000009047">
    <property type="component" value="Chromosome"/>
</dbReference>
<feature type="binding site" evidence="14">
    <location>
        <position position="191"/>
    </location>
    <ligand>
        <name>substrate</name>
    </ligand>
</feature>
<feature type="binding site" evidence="14">
    <location>
        <position position="301"/>
    </location>
    <ligand>
        <name>substrate</name>
    </ligand>
</feature>
<dbReference type="PIRSF" id="PIRSF006769">
    <property type="entry name" value="RibD"/>
    <property type="match status" value="1"/>
</dbReference>
<comment type="pathway">
    <text evidence="3 12">Cofactor biosynthesis; riboflavin biosynthesis; 5-amino-6-(D-ribitylamino)uracil from GTP: step 3/4.</text>
</comment>
<dbReference type="PROSITE" id="PS00903">
    <property type="entry name" value="CYT_DCMP_DEAMINASES_1"/>
    <property type="match status" value="1"/>
</dbReference>
<evidence type="ECO:0000313" key="17">
    <source>
        <dbReference type="EMBL" id="ADK85744.1"/>
    </source>
</evidence>
<evidence type="ECO:0000256" key="14">
    <source>
        <dbReference type="PIRSR" id="PIRSR006769-2"/>
    </source>
</evidence>
<accession>E1QJK1</accession>
<keyword evidence="11" id="KW-0511">Multifunctional enzyme</keyword>
<dbReference type="EC" id="3.5.4.26" evidence="12"/>
<dbReference type="EMBL" id="CP002085">
    <property type="protein sequence ID" value="ADK85744.1"/>
    <property type="molecule type" value="Genomic_DNA"/>
</dbReference>
<feature type="active site" description="Proton donor" evidence="13">
    <location>
        <position position="59"/>
    </location>
</feature>
<evidence type="ECO:0000259" key="16">
    <source>
        <dbReference type="PROSITE" id="PS51747"/>
    </source>
</evidence>
<evidence type="ECO:0000256" key="4">
    <source>
        <dbReference type="ARBA" id="ARBA00005259"/>
    </source>
</evidence>
<evidence type="ECO:0000256" key="3">
    <source>
        <dbReference type="ARBA" id="ARBA00004910"/>
    </source>
</evidence>
<keyword evidence="8 12" id="KW-0862">Zinc</keyword>
<evidence type="ECO:0000256" key="9">
    <source>
        <dbReference type="ARBA" id="ARBA00022857"/>
    </source>
</evidence>
<keyword evidence="6 12" id="KW-0686">Riboflavin biosynthesis</keyword>
<feature type="binding site" evidence="14">
    <location>
        <position position="177"/>
    </location>
    <ligand>
        <name>NADP(+)</name>
        <dbReference type="ChEBI" id="CHEBI:58349"/>
    </ligand>
</feature>
<organism evidence="17 18">
    <name type="scientific">Desulfarculus baarsii (strain ATCC 33931 / DSM 2075 / LMG 7858 / VKM B-1802 / 2st14)</name>
    <dbReference type="NCBI Taxonomy" id="644282"/>
    <lineage>
        <taxon>Bacteria</taxon>
        <taxon>Pseudomonadati</taxon>
        <taxon>Thermodesulfobacteriota</taxon>
        <taxon>Desulfarculia</taxon>
        <taxon>Desulfarculales</taxon>
        <taxon>Desulfarculaceae</taxon>
        <taxon>Desulfarculus</taxon>
    </lineage>
</organism>
<dbReference type="eggNOG" id="COG1985">
    <property type="taxonomic scope" value="Bacteria"/>
</dbReference>
<keyword evidence="9 12" id="KW-0521">NADP</keyword>
<comment type="similarity">
    <text evidence="4 12">In the N-terminal section; belongs to the cytidine and deoxycytidylate deaminase family.</text>
</comment>
<dbReference type="EC" id="1.1.1.193" evidence="12"/>
<evidence type="ECO:0000256" key="2">
    <source>
        <dbReference type="ARBA" id="ARBA00004882"/>
    </source>
</evidence>
<feature type="binding site" evidence="14">
    <location>
        <position position="228"/>
    </location>
    <ligand>
        <name>NADP(+)</name>
        <dbReference type="ChEBI" id="CHEBI:58349"/>
    </ligand>
</feature>
<comment type="function">
    <text evidence="1 12">Converts 2,5-diamino-6-(ribosylamino)-4(3h)-pyrimidinone 5'-phosphate into 5-amino-6-(ribosylamino)-2,4(1h,3h)-pyrimidinedione 5'-phosphate.</text>
</comment>
<keyword evidence="18" id="KW-1185">Reference proteome</keyword>
<dbReference type="CDD" id="cd01284">
    <property type="entry name" value="Riboflavin_deaminase-reductase"/>
    <property type="match status" value="1"/>
</dbReference>
<dbReference type="PANTHER" id="PTHR38011">
    <property type="entry name" value="DIHYDROFOLATE REDUCTASE FAMILY PROTEIN (AFU_ORTHOLOGUE AFUA_8G06820)"/>
    <property type="match status" value="1"/>
</dbReference>
<dbReference type="GO" id="GO:0008835">
    <property type="term" value="F:diaminohydroxyphosphoribosylaminopyrimidine deaminase activity"/>
    <property type="evidence" value="ECO:0007669"/>
    <property type="project" value="UniProtKB-EC"/>
</dbReference>
<dbReference type="Pfam" id="PF01872">
    <property type="entry name" value="RibD_C"/>
    <property type="match status" value="1"/>
</dbReference>
<evidence type="ECO:0000256" key="12">
    <source>
        <dbReference type="PIRNR" id="PIRNR006769"/>
    </source>
</evidence>
<dbReference type="eggNOG" id="COG0117">
    <property type="taxonomic scope" value="Bacteria"/>
</dbReference>
<evidence type="ECO:0000256" key="7">
    <source>
        <dbReference type="ARBA" id="ARBA00022723"/>
    </source>
</evidence>
<dbReference type="GO" id="GO:0009231">
    <property type="term" value="P:riboflavin biosynthetic process"/>
    <property type="evidence" value="ECO:0007669"/>
    <property type="project" value="UniProtKB-UniPathway"/>
</dbReference>
<dbReference type="InterPro" id="IPR016192">
    <property type="entry name" value="APOBEC/CMP_deaminase_Zn-bd"/>
</dbReference>
<evidence type="ECO:0000256" key="8">
    <source>
        <dbReference type="ARBA" id="ARBA00022833"/>
    </source>
</evidence>
<reference evidence="17 18" key="1">
    <citation type="journal article" date="2010" name="Stand. Genomic Sci.">
        <title>Complete genome sequence of Desulfarculus baarsii type strain (2st14).</title>
        <authorList>
            <person name="Sun H."/>
            <person name="Spring S."/>
            <person name="Lapidus A."/>
            <person name="Davenport K."/>
            <person name="Del Rio T.G."/>
            <person name="Tice H."/>
            <person name="Nolan M."/>
            <person name="Copeland A."/>
            <person name="Cheng J.F."/>
            <person name="Lucas S."/>
            <person name="Tapia R."/>
            <person name="Goodwin L."/>
            <person name="Pitluck S."/>
            <person name="Ivanova N."/>
            <person name="Pagani I."/>
            <person name="Mavromatis K."/>
            <person name="Ovchinnikova G."/>
            <person name="Pati A."/>
            <person name="Chen A."/>
            <person name="Palaniappan K."/>
            <person name="Hauser L."/>
            <person name="Chang Y.J."/>
            <person name="Jeffries C.D."/>
            <person name="Detter J.C."/>
            <person name="Han C."/>
            <person name="Rohde M."/>
            <person name="Brambilla E."/>
            <person name="Goker M."/>
            <person name="Woyke T."/>
            <person name="Bristow J."/>
            <person name="Eisen J.A."/>
            <person name="Markowitz V."/>
            <person name="Hugenholtz P."/>
            <person name="Kyrpides N.C."/>
            <person name="Klenk H.P."/>
            <person name="Land M."/>
        </authorList>
    </citation>
    <scope>NUCLEOTIDE SEQUENCE [LARGE SCALE GENOMIC DNA]</scope>
    <source>
        <strain evidence="18">ATCC 33931 / DSM 2075 / LMG 7858 / VKM B-1802 / 2st14</strain>
    </source>
</reference>
<feature type="binding site" evidence="14">
    <location>
        <position position="207"/>
    </location>
    <ligand>
        <name>NADP(+)</name>
        <dbReference type="ChEBI" id="CHEBI:58349"/>
    </ligand>
</feature>
<dbReference type="SUPFAM" id="SSF53927">
    <property type="entry name" value="Cytidine deaminase-like"/>
    <property type="match status" value="1"/>
</dbReference>
<dbReference type="Pfam" id="PF00383">
    <property type="entry name" value="dCMP_cyt_deam_1"/>
    <property type="match status" value="1"/>
</dbReference>
<dbReference type="InterPro" id="IPR016193">
    <property type="entry name" value="Cytidine_deaminase-like"/>
</dbReference>
<feature type="binding site" evidence="15">
    <location>
        <position position="82"/>
    </location>
    <ligand>
        <name>Zn(2+)</name>
        <dbReference type="ChEBI" id="CHEBI:29105"/>
        <note>catalytic</note>
    </ligand>
</feature>
<protein>
    <recommendedName>
        <fullName evidence="12">Riboflavin biosynthesis protein RibD</fullName>
    </recommendedName>
    <domain>
        <recommendedName>
            <fullName evidence="12">Diaminohydroxyphosphoribosylaminopyrimidine deaminase</fullName>
            <shortName evidence="12">DRAP deaminase</shortName>
            <ecNumber evidence="12">3.5.4.26</ecNumber>
        </recommendedName>
        <alternativeName>
            <fullName evidence="12">Riboflavin-specific deaminase</fullName>
        </alternativeName>
    </domain>
    <domain>
        <recommendedName>
            <fullName evidence="12">5-amino-6-(5-phosphoribosylamino)uracil reductase</fullName>
            <ecNumber evidence="12">1.1.1.193</ecNumber>
        </recommendedName>
        <alternativeName>
            <fullName evidence="12">HTP reductase</fullName>
        </alternativeName>
    </domain>
</protein>
<dbReference type="GO" id="GO:0008270">
    <property type="term" value="F:zinc ion binding"/>
    <property type="evidence" value="ECO:0007669"/>
    <property type="project" value="InterPro"/>
</dbReference>
<sequence>MEQADQQRLDRHFMARALALTRRGLGRSSPNPAVGALVVAEGRIVGRGWHVKKGQPHAEPLALAQAGAAARGATLYVTLEPCNHQGATPPCTQAILRAGVARVVYGAGDPNPTVAGGGGAFLAGRGLAVEAGVLAEQCAFEHRFFLTHITKGRPHVILKTAATLDGKTATASGDSRWITGPASRRFVHRLRGWCDCVCVGVGTALVDDPQLTCRLPGGRDPLRVIVDSRLRIDHRAKVFDPAAGGGCLVACGPLARPADMERLRAVGAEVLRLSPAAGGGLDLAELLDHLGRRGVIGMLLEGGATLAWGFLSQGLVDEVMYFFAPKLLGGATAAPMLGGAGVAAMAQAIELGAPRLRRFNPDVLLWASLAAPVDHAR</sequence>
<feature type="domain" description="CMP/dCMP-type deaminase" evidence="16">
    <location>
        <begin position="8"/>
        <end position="130"/>
    </location>
</feature>
<evidence type="ECO:0000256" key="6">
    <source>
        <dbReference type="ARBA" id="ARBA00022619"/>
    </source>
</evidence>
<dbReference type="UniPathway" id="UPA00275">
    <property type="reaction ID" value="UER00401"/>
</dbReference>
<keyword evidence="12 17" id="KW-0378">Hydrolase</keyword>
<dbReference type="SUPFAM" id="SSF53597">
    <property type="entry name" value="Dihydrofolate reductase-like"/>
    <property type="match status" value="1"/>
</dbReference>
<dbReference type="InterPro" id="IPR050765">
    <property type="entry name" value="Riboflavin_Biosynth_HTPR"/>
</dbReference>
<dbReference type="NCBIfam" id="TIGR00326">
    <property type="entry name" value="eubact_ribD"/>
    <property type="match status" value="1"/>
</dbReference>
<dbReference type="GO" id="GO:0050661">
    <property type="term" value="F:NADP binding"/>
    <property type="evidence" value="ECO:0007669"/>
    <property type="project" value="InterPro"/>
</dbReference>
<evidence type="ECO:0000256" key="1">
    <source>
        <dbReference type="ARBA" id="ARBA00002151"/>
    </source>
</evidence>
<comment type="catalytic activity">
    <reaction evidence="12">
        <text>5-amino-6-(5-phospho-D-ribitylamino)uracil + NADP(+) = 5-amino-6-(5-phospho-D-ribosylamino)uracil + NADPH + H(+)</text>
        <dbReference type="Rhea" id="RHEA:17845"/>
        <dbReference type="ChEBI" id="CHEBI:15378"/>
        <dbReference type="ChEBI" id="CHEBI:57783"/>
        <dbReference type="ChEBI" id="CHEBI:58349"/>
        <dbReference type="ChEBI" id="CHEBI:58421"/>
        <dbReference type="ChEBI" id="CHEBI:58453"/>
        <dbReference type="EC" id="1.1.1.193"/>
    </reaction>
</comment>
<proteinExistence type="inferred from homology"/>
<comment type="cofactor">
    <cofactor evidence="12 15">
        <name>Zn(2+)</name>
        <dbReference type="ChEBI" id="CHEBI:29105"/>
    </cofactor>
    <text evidence="12 15">Binds 1 zinc ion.</text>
</comment>
<dbReference type="OrthoDB" id="9800865at2"/>
<feature type="binding site" evidence="15">
    <location>
        <position position="91"/>
    </location>
    <ligand>
        <name>Zn(2+)</name>
        <dbReference type="ChEBI" id="CHEBI:29105"/>
        <note>catalytic</note>
    </ligand>
</feature>
<keyword evidence="7 12" id="KW-0479">Metal-binding</keyword>
<comment type="catalytic activity">
    <reaction evidence="12">
        <text>2,5-diamino-6-hydroxy-4-(5-phosphoribosylamino)-pyrimidine + H2O + H(+) = 5-amino-6-(5-phospho-D-ribosylamino)uracil + NH4(+)</text>
        <dbReference type="Rhea" id="RHEA:21868"/>
        <dbReference type="ChEBI" id="CHEBI:15377"/>
        <dbReference type="ChEBI" id="CHEBI:15378"/>
        <dbReference type="ChEBI" id="CHEBI:28938"/>
        <dbReference type="ChEBI" id="CHEBI:58453"/>
        <dbReference type="ChEBI" id="CHEBI:58614"/>
        <dbReference type="EC" id="3.5.4.26"/>
    </reaction>
</comment>
<feature type="binding site" evidence="14">
    <location>
        <position position="214"/>
    </location>
    <ligand>
        <name>substrate</name>
    </ligand>
</feature>
<dbReference type="NCBIfam" id="TIGR00227">
    <property type="entry name" value="ribD_Cterm"/>
    <property type="match status" value="1"/>
</dbReference>
<keyword evidence="10 12" id="KW-0560">Oxidoreductase</keyword>
<dbReference type="InterPro" id="IPR011549">
    <property type="entry name" value="RibD_C"/>
</dbReference>
<dbReference type="RefSeq" id="WP_013259183.1">
    <property type="nucleotide sequence ID" value="NC_014365.1"/>
</dbReference>
<feature type="binding site" evidence="14">
    <location>
        <position position="211"/>
    </location>
    <ligand>
        <name>substrate</name>
    </ligand>
</feature>
<feature type="binding site" evidence="14">
    <location>
        <begin position="303"/>
        <end position="309"/>
    </location>
    <ligand>
        <name>NADP(+)</name>
        <dbReference type="ChEBI" id="CHEBI:58349"/>
    </ligand>
</feature>
<feature type="binding site" evidence="15">
    <location>
        <position position="57"/>
    </location>
    <ligand>
        <name>Zn(2+)</name>
        <dbReference type="ChEBI" id="CHEBI:29105"/>
        <note>catalytic</note>
    </ligand>
</feature>
<dbReference type="InterPro" id="IPR002125">
    <property type="entry name" value="CMP_dCMP_dom"/>
</dbReference>
<name>E1QJK1_DESB2</name>
<dbReference type="InterPro" id="IPR002734">
    <property type="entry name" value="RibDG_C"/>
</dbReference>
<feature type="binding site" evidence="14">
    <location>
        <position position="161"/>
    </location>
    <ligand>
        <name>NADP(+)</name>
        <dbReference type="ChEBI" id="CHEBI:58349"/>
    </ligand>
</feature>
<evidence type="ECO:0000256" key="15">
    <source>
        <dbReference type="PIRSR" id="PIRSR006769-3"/>
    </source>
</evidence>
<comment type="pathway">
    <text evidence="2 12">Cofactor biosynthesis; riboflavin biosynthesis; 5-amino-6-(D-ribitylamino)uracil from GTP: step 2/4.</text>
</comment>
<evidence type="ECO:0000256" key="11">
    <source>
        <dbReference type="ARBA" id="ARBA00023268"/>
    </source>
</evidence>
<gene>
    <name evidence="17" type="ordered locus">Deba_2382</name>
</gene>
<dbReference type="InterPro" id="IPR024072">
    <property type="entry name" value="DHFR-like_dom_sf"/>
</dbReference>
<dbReference type="HOGENOM" id="CLU_036590_1_1_7"/>